<keyword evidence="4" id="KW-0648">Protein biosynthesis</keyword>
<evidence type="ECO:0000256" key="3">
    <source>
        <dbReference type="ARBA" id="ARBA00022840"/>
    </source>
</evidence>
<keyword evidence="2" id="KW-0547">Nucleotide-binding</keyword>
<dbReference type="Gene3D" id="3.30.930.10">
    <property type="entry name" value="Bira Bifunctional Protein, Domain 2"/>
    <property type="match status" value="1"/>
</dbReference>
<evidence type="ECO:0000256" key="2">
    <source>
        <dbReference type="ARBA" id="ARBA00022741"/>
    </source>
</evidence>
<feature type="non-terminal residue" evidence="7">
    <location>
        <position position="1"/>
    </location>
</feature>
<accession>A0ABV0RQI0</accession>
<evidence type="ECO:0000259" key="6">
    <source>
        <dbReference type="Pfam" id="PF01409"/>
    </source>
</evidence>
<keyword evidence="8" id="KW-1185">Reference proteome</keyword>
<feature type="domain" description="Phenylalanyl-tRNA synthetase" evidence="6">
    <location>
        <begin position="2"/>
        <end position="43"/>
    </location>
</feature>
<evidence type="ECO:0000256" key="4">
    <source>
        <dbReference type="ARBA" id="ARBA00022917"/>
    </source>
</evidence>
<dbReference type="Proteomes" id="UP001434883">
    <property type="component" value="Unassembled WGS sequence"/>
</dbReference>
<keyword evidence="1" id="KW-0436">Ligase</keyword>
<sequence>VEVRWVDCYFPFTHPSFEMEVRFQGDWMEVLGCGVMEQEVLNSGQNWFFVVK</sequence>
<dbReference type="EMBL" id="JAHRIN010053223">
    <property type="protein sequence ID" value="MEQ2210444.1"/>
    <property type="molecule type" value="Genomic_DNA"/>
</dbReference>
<organism evidence="7 8">
    <name type="scientific">Xenoophorus captivus</name>
    <dbReference type="NCBI Taxonomy" id="1517983"/>
    <lineage>
        <taxon>Eukaryota</taxon>
        <taxon>Metazoa</taxon>
        <taxon>Chordata</taxon>
        <taxon>Craniata</taxon>
        <taxon>Vertebrata</taxon>
        <taxon>Euteleostomi</taxon>
        <taxon>Actinopterygii</taxon>
        <taxon>Neopterygii</taxon>
        <taxon>Teleostei</taxon>
        <taxon>Neoteleostei</taxon>
        <taxon>Acanthomorphata</taxon>
        <taxon>Ovalentaria</taxon>
        <taxon>Atherinomorphae</taxon>
        <taxon>Cyprinodontiformes</taxon>
        <taxon>Goodeidae</taxon>
        <taxon>Xenoophorus</taxon>
    </lineage>
</organism>
<dbReference type="Pfam" id="PF01409">
    <property type="entry name" value="tRNA-synt_2d"/>
    <property type="match status" value="1"/>
</dbReference>
<evidence type="ECO:0000256" key="5">
    <source>
        <dbReference type="ARBA" id="ARBA00023146"/>
    </source>
</evidence>
<proteinExistence type="predicted"/>
<gene>
    <name evidence="7" type="primary">FARS2_1</name>
    <name evidence="7" type="ORF">XENOCAPTIV_013493</name>
</gene>
<name>A0ABV0RQI0_9TELE</name>
<reference evidence="7 8" key="1">
    <citation type="submission" date="2021-06" db="EMBL/GenBank/DDBJ databases">
        <authorList>
            <person name="Palmer J.M."/>
        </authorList>
    </citation>
    <scope>NUCLEOTIDE SEQUENCE [LARGE SCALE GENOMIC DNA]</scope>
    <source>
        <strain evidence="7 8">XC_2019</strain>
        <tissue evidence="7">Muscle</tissue>
    </source>
</reference>
<dbReference type="InterPro" id="IPR002319">
    <property type="entry name" value="Phenylalanyl-tRNA_Synthase"/>
</dbReference>
<comment type="caution">
    <text evidence="7">The sequence shown here is derived from an EMBL/GenBank/DDBJ whole genome shotgun (WGS) entry which is preliminary data.</text>
</comment>
<keyword evidence="5" id="KW-0030">Aminoacyl-tRNA synthetase</keyword>
<evidence type="ECO:0000256" key="1">
    <source>
        <dbReference type="ARBA" id="ARBA00022598"/>
    </source>
</evidence>
<protein>
    <submittedName>
        <fullName evidence="7">Phenylalanyl-tRNA synthetase</fullName>
    </submittedName>
</protein>
<evidence type="ECO:0000313" key="7">
    <source>
        <dbReference type="EMBL" id="MEQ2210444.1"/>
    </source>
</evidence>
<evidence type="ECO:0000313" key="8">
    <source>
        <dbReference type="Proteomes" id="UP001434883"/>
    </source>
</evidence>
<keyword evidence="3" id="KW-0067">ATP-binding</keyword>
<dbReference type="SUPFAM" id="SSF55681">
    <property type="entry name" value="Class II aaRS and biotin synthetases"/>
    <property type="match status" value="1"/>
</dbReference>
<dbReference type="InterPro" id="IPR045864">
    <property type="entry name" value="aa-tRNA-synth_II/BPL/LPL"/>
</dbReference>